<dbReference type="EMBL" id="LWUJ01000010">
    <property type="protein sequence ID" value="OAL10521.1"/>
    <property type="molecule type" value="Genomic_DNA"/>
</dbReference>
<keyword evidence="2" id="KW-1185">Reference proteome</keyword>
<dbReference type="Proteomes" id="UP000077623">
    <property type="component" value="Unassembled WGS sequence"/>
</dbReference>
<protein>
    <submittedName>
        <fullName evidence="1">Uncharacterized protein</fullName>
    </submittedName>
</protein>
<dbReference type="AlphaFoldDB" id="A0A1A9QET6"/>
<organism evidence="1 2">
    <name type="scientific">Candidatus Mycoplasma haematobovis</name>
    <dbReference type="NCBI Taxonomy" id="432608"/>
    <lineage>
        <taxon>Bacteria</taxon>
        <taxon>Bacillati</taxon>
        <taxon>Mycoplasmatota</taxon>
        <taxon>Mollicutes</taxon>
        <taxon>Mycoplasmataceae</taxon>
        <taxon>Mycoplasma</taxon>
    </lineage>
</organism>
<accession>A0A1A9QET6</accession>
<name>A0A1A9QET6_9MOLU</name>
<reference evidence="2" key="1">
    <citation type="submission" date="2016-04" db="EMBL/GenBank/DDBJ databases">
        <authorList>
            <person name="Quiroz-Castaneda R.E."/>
            <person name="Martinez-Ocampo F."/>
        </authorList>
    </citation>
    <scope>NUCLEOTIDE SEQUENCE [LARGE SCALE GENOMIC DNA]</scope>
    <source>
        <strain evidence="2">INIFAP01</strain>
    </source>
</reference>
<gene>
    <name evidence="1" type="ORF">A6V39_00455</name>
</gene>
<proteinExistence type="predicted"/>
<dbReference type="STRING" id="432608.A6V39_00455"/>
<dbReference type="RefSeq" id="WP_187149755.1">
    <property type="nucleotide sequence ID" value="NZ_LWUJ01000010.1"/>
</dbReference>
<evidence type="ECO:0000313" key="1">
    <source>
        <dbReference type="EMBL" id="OAL10521.1"/>
    </source>
</evidence>
<evidence type="ECO:0000313" key="2">
    <source>
        <dbReference type="Proteomes" id="UP000077623"/>
    </source>
</evidence>
<sequence>MAIKHILITDVGVSTIAEGVGVGFYLTNNYTIEQLLNKENPKKVSLKKELANKAEWLEKWKEYIKANKTGENFKDEDAWKLKEWNTIKTQENQVPDAFAEKCEEKLNDKVAGSKDPKYIEFVGWCVK</sequence>
<comment type="caution">
    <text evidence="1">The sequence shown here is derived from an EMBL/GenBank/DDBJ whole genome shotgun (WGS) entry which is preliminary data.</text>
</comment>